<comment type="function">
    <text evidence="8">Involved in peptidoglycan biosynthesis. Transports lipid-linked peptidoglycan precursors from the inner to the outer leaflet of the cytoplasmic membrane.</text>
</comment>
<dbReference type="GO" id="GO:0005886">
    <property type="term" value="C:plasma membrane"/>
    <property type="evidence" value="ECO:0007669"/>
    <property type="project" value="UniProtKB-SubCell"/>
</dbReference>
<evidence type="ECO:0000256" key="4">
    <source>
        <dbReference type="ARBA" id="ARBA00022960"/>
    </source>
</evidence>
<evidence type="ECO:0000313" key="12">
    <source>
        <dbReference type="Proteomes" id="UP000004169"/>
    </source>
</evidence>
<evidence type="ECO:0000256" key="10">
    <source>
        <dbReference type="SAM" id="Phobius"/>
    </source>
</evidence>
<keyword evidence="6 10" id="KW-1133">Transmembrane helix</keyword>
<keyword evidence="5" id="KW-0573">Peptidoglycan synthesis</keyword>
<feature type="transmembrane region" description="Helical" evidence="10">
    <location>
        <begin position="302"/>
        <end position="321"/>
    </location>
</feature>
<dbReference type="eggNOG" id="COG0728">
    <property type="taxonomic scope" value="Bacteria"/>
</dbReference>
<keyword evidence="7 10" id="KW-0472">Membrane</keyword>
<feature type="transmembrane region" description="Helical" evidence="10">
    <location>
        <begin position="179"/>
        <end position="200"/>
    </location>
</feature>
<keyword evidence="12" id="KW-1185">Reference proteome</keyword>
<dbReference type="RefSeq" id="WP_002728418.1">
    <property type="nucleotide sequence ID" value="NZ_CAHP01000020.1"/>
</dbReference>
<feature type="transmembrane region" description="Helical" evidence="10">
    <location>
        <begin position="259"/>
        <end position="281"/>
    </location>
</feature>
<dbReference type="Pfam" id="PF03023">
    <property type="entry name" value="MurJ"/>
    <property type="match status" value="1"/>
</dbReference>
<dbReference type="PANTHER" id="PTHR47019:SF1">
    <property type="entry name" value="LIPID II FLIPPASE MURJ"/>
    <property type="match status" value="1"/>
</dbReference>
<comment type="subcellular location">
    <subcellularLocation>
        <location evidence="1">Cell membrane</location>
        <topology evidence="1">Multi-pass membrane protein</topology>
    </subcellularLocation>
</comment>
<proteinExistence type="inferred from homology"/>
<sequence>MRQHLPFALATILDRGAYAILLALLAHAHGLGVQSDIFFAVTTIPAVLMTVLNDAAFVIVLRIATDPATAPAERWLAIGRNATALALLFLILGGILALAADPLMRLLAPGLNHLAHQQAVELQRLSAMLIPLQGIGAIFATVLIGNGRNWSGAMRLPLSGIAALMWLGVAFALGRNDVATFIFAQVAAAALVCLGLGVQLPILSQGLARPRWPGRQAARDVTIGLGLLGGSSMAANAVVLVERAIAANLGAGVLSAVSLARSLVPLLGSLSTSVATGWFSLSLARGGTQGQAVDIIRTAREMMVLCIAILTPLMALFLAHSSDVVALLFQRGNFTTADTDYVQPLAVAFAATAPLFAISIPLLRTLQLCKADAWVLAFTWVTLGLYILLAITLSEWGARGLIAAYGVALTLQALAQTTFLVRRLGPGLLDLPILRLALLAAAMAVTLAISTRLMPTGWPPLARLTGDGVLTAIVFLLTIRPLALTPGWSKR</sequence>
<dbReference type="GO" id="GO:0034204">
    <property type="term" value="P:lipid translocation"/>
    <property type="evidence" value="ECO:0007669"/>
    <property type="project" value="TreeGrafter"/>
</dbReference>
<feature type="transmembrane region" description="Helical" evidence="10">
    <location>
        <begin position="375"/>
        <end position="394"/>
    </location>
</feature>
<keyword evidence="2" id="KW-1003">Cell membrane</keyword>
<evidence type="ECO:0000313" key="11">
    <source>
        <dbReference type="EMBL" id="CCG41375.1"/>
    </source>
</evidence>
<evidence type="ECO:0000256" key="1">
    <source>
        <dbReference type="ARBA" id="ARBA00004651"/>
    </source>
</evidence>
<evidence type="ECO:0000256" key="6">
    <source>
        <dbReference type="ARBA" id="ARBA00022989"/>
    </source>
</evidence>
<feature type="transmembrane region" description="Helical" evidence="10">
    <location>
        <begin position="341"/>
        <end position="363"/>
    </location>
</feature>
<dbReference type="AlphaFoldDB" id="H8FSN7"/>
<evidence type="ECO:0000256" key="7">
    <source>
        <dbReference type="ARBA" id="ARBA00023136"/>
    </source>
</evidence>
<evidence type="ECO:0000256" key="5">
    <source>
        <dbReference type="ARBA" id="ARBA00022984"/>
    </source>
</evidence>
<dbReference type="PANTHER" id="PTHR47019">
    <property type="entry name" value="LIPID II FLIPPASE MURJ"/>
    <property type="match status" value="1"/>
</dbReference>
<evidence type="ECO:0000256" key="3">
    <source>
        <dbReference type="ARBA" id="ARBA00022692"/>
    </source>
</evidence>
<dbReference type="GO" id="GO:0008360">
    <property type="term" value="P:regulation of cell shape"/>
    <property type="evidence" value="ECO:0007669"/>
    <property type="project" value="UniProtKB-KW"/>
</dbReference>
<feature type="transmembrane region" description="Helical" evidence="10">
    <location>
        <begin position="156"/>
        <end position="173"/>
    </location>
</feature>
<dbReference type="InterPro" id="IPR004268">
    <property type="entry name" value="MurJ"/>
</dbReference>
<name>H8FSN7_MAGML</name>
<feature type="transmembrane region" description="Helical" evidence="10">
    <location>
        <begin position="433"/>
        <end position="449"/>
    </location>
</feature>
<gene>
    <name evidence="11" type="ORF">PHAMO_270216</name>
</gene>
<dbReference type="GO" id="GO:0009252">
    <property type="term" value="P:peptidoglycan biosynthetic process"/>
    <property type="evidence" value="ECO:0007669"/>
    <property type="project" value="UniProtKB-KW"/>
</dbReference>
<accession>H8FSN7</accession>
<evidence type="ECO:0000256" key="8">
    <source>
        <dbReference type="ARBA" id="ARBA00060041"/>
    </source>
</evidence>
<dbReference type="EMBL" id="CAHP01000020">
    <property type="protein sequence ID" value="CCG41375.1"/>
    <property type="molecule type" value="Genomic_DNA"/>
</dbReference>
<reference evidence="11 12" key="1">
    <citation type="journal article" date="2012" name="J. Bacteriol.">
        <title>Draft Genome Sequence of the Purple Photosynthetic Bacterium Phaeospirillum molischianum DSM120, a Particularly Versatile Bacterium.</title>
        <authorList>
            <person name="Duquesne K."/>
            <person name="Prima V."/>
            <person name="Ji B."/>
            <person name="Rouy Z."/>
            <person name="Medigue C."/>
            <person name="Talla E."/>
            <person name="Sturgis J.N."/>
        </authorList>
    </citation>
    <scope>NUCLEOTIDE SEQUENCE [LARGE SCALE GENOMIC DNA]</scope>
    <source>
        <strain evidence="12">DSM120</strain>
    </source>
</reference>
<comment type="similarity">
    <text evidence="9">Belongs to the MurJ/MviN family.</text>
</comment>
<keyword evidence="3 10" id="KW-0812">Transmembrane</keyword>
<dbReference type="STRING" id="1150626.PHAMO_270216"/>
<evidence type="ECO:0000256" key="9">
    <source>
        <dbReference type="ARBA" id="ARBA00061532"/>
    </source>
</evidence>
<feature type="transmembrane region" description="Helical" evidence="10">
    <location>
        <begin position="82"/>
        <end position="104"/>
    </location>
</feature>
<organism evidence="11 12">
    <name type="scientific">Magnetospirillum molischianum DSM 120</name>
    <dbReference type="NCBI Taxonomy" id="1150626"/>
    <lineage>
        <taxon>Bacteria</taxon>
        <taxon>Pseudomonadati</taxon>
        <taxon>Pseudomonadota</taxon>
        <taxon>Alphaproteobacteria</taxon>
        <taxon>Rhodospirillales</taxon>
        <taxon>Rhodospirillaceae</taxon>
        <taxon>Magnetospirillum</taxon>
    </lineage>
</organism>
<feature type="transmembrane region" description="Helical" evidence="10">
    <location>
        <begin position="221"/>
        <end position="239"/>
    </location>
</feature>
<comment type="caution">
    <text evidence="11">The sequence shown here is derived from an EMBL/GenBank/DDBJ whole genome shotgun (WGS) entry which is preliminary data.</text>
</comment>
<protein>
    <submittedName>
        <fullName evidence="11">Uncharacterized protein</fullName>
    </submittedName>
</protein>
<feature type="transmembrane region" description="Helical" evidence="10">
    <location>
        <begin position="469"/>
        <end position="488"/>
    </location>
</feature>
<evidence type="ECO:0000256" key="2">
    <source>
        <dbReference type="ARBA" id="ARBA00022475"/>
    </source>
</evidence>
<feature type="transmembrane region" description="Helical" evidence="10">
    <location>
        <begin position="124"/>
        <end position="144"/>
    </location>
</feature>
<dbReference type="GO" id="GO:0015648">
    <property type="term" value="F:lipid-linked peptidoglycan transporter activity"/>
    <property type="evidence" value="ECO:0007669"/>
    <property type="project" value="TreeGrafter"/>
</dbReference>
<feature type="transmembrane region" description="Helical" evidence="10">
    <location>
        <begin position="400"/>
        <end position="421"/>
    </location>
</feature>
<dbReference type="Proteomes" id="UP000004169">
    <property type="component" value="Unassembled WGS sequence"/>
</dbReference>
<dbReference type="InterPro" id="IPR051050">
    <property type="entry name" value="Lipid_II_flippase_MurJ/MviN"/>
</dbReference>
<dbReference type="OrthoDB" id="3695748at2"/>
<feature type="transmembrane region" description="Helical" evidence="10">
    <location>
        <begin position="12"/>
        <end position="31"/>
    </location>
</feature>
<feature type="transmembrane region" description="Helical" evidence="10">
    <location>
        <begin position="37"/>
        <end position="61"/>
    </location>
</feature>
<keyword evidence="4" id="KW-0133">Cell shape</keyword>